<dbReference type="Proteomes" id="UP000035740">
    <property type="component" value="Chromosome 7"/>
</dbReference>
<evidence type="ECO:0000313" key="1">
    <source>
        <dbReference type="EMBL" id="KMT05910.1"/>
    </source>
</evidence>
<sequence length="128" mass="14542">MAKGIKRDMVLQENATSDSSMMTMVIGMNVRTAEVTQLCATVGKAIQEGRKIPLLWNRIKVPCEDHRTTFYTYVGVLIHEHVDINYLRWGDVPKELKNSLYESITLSLDLVFENDAKLAESELIPIMV</sequence>
<reference evidence="1 2" key="1">
    <citation type="journal article" date="2014" name="Nature">
        <title>The genome of the recently domesticated crop plant sugar beet (Beta vulgaris).</title>
        <authorList>
            <person name="Dohm J.C."/>
            <person name="Minoche A.E."/>
            <person name="Holtgrawe D."/>
            <person name="Capella-Gutierrez S."/>
            <person name="Zakrzewski F."/>
            <person name="Tafer H."/>
            <person name="Rupp O."/>
            <person name="Sorensen T.R."/>
            <person name="Stracke R."/>
            <person name="Reinhardt R."/>
            <person name="Goesmann A."/>
            <person name="Kraft T."/>
            <person name="Schulz B."/>
            <person name="Stadler P.F."/>
            <person name="Schmidt T."/>
            <person name="Gabaldon T."/>
            <person name="Lehrach H."/>
            <person name="Weisshaar B."/>
            <person name="Himmelbauer H."/>
        </authorList>
    </citation>
    <scope>NUCLEOTIDE SEQUENCE [LARGE SCALE GENOMIC DNA]</scope>
    <source>
        <tissue evidence="1">Taproot</tissue>
    </source>
</reference>
<gene>
    <name evidence="1" type="ORF">BVRB_7g164910</name>
</gene>
<dbReference type="OrthoDB" id="1429008at2759"/>
<dbReference type="Gramene" id="KMT05910">
    <property type="protein sequence ID" value="KMT05910"/>
    <property type="gene ID" value="BVRB_7g164910"/>
</dbReference>
<proteinExistence type="predicted"/>
<evidence type="ECO:0000313" key="2">
    <source>
        <dbReference type="Proteomes" id="UP000035740"/>
    </source>
</evidence>
<accession>A0A0J8BWH0</accession>
<protein>
    <submittedName>
        <fullName evidence="1">Uncharacterized protein</fullName>
    </submittedName>
</protein>
<dbReference type="EMBL" id="KQ090145">
    <property type="protein sequence ID" value="KMT05910.1"/>
    <property type="molecule type" value="Genomic_DNA"/>
</dbReference>
<organism evidence="1 2">
    <name type="scientific">Beta vulgaris subsp. vulgaris</name>
    <name type="common">Beet</name>
    <dbReference type="NCBI Taxonomy" id="3555"/>
    <lineage>
        <taxon>Eukaryota</taxon>
        <taxon>Viridiplantae</taxon>
        <taxon>Streptophyta</taxon>
        <taxon>Embryophyta</taxon>
        <taxon>Tracheophyta</taxon>
        <taxon>Spermatophyta</taxon>
        <taxon>Magnoliopsida</taxon>
        <taxon>eudicotyledons</taxon>
        <taxon>Gunneridae</taxon>
        <taxon>Pentapetalae</taxon>
        <taxon>Caryophyllales</taxon>
        <taxon>Chenopodiaceae</taxon>
        <taxon>Betoideae</taxon>
        <taxon>Beta</taxon>
    </lineage>
</organism>
<dbReference type="AlphaFoldDB" id="A0A0J8BWH0"/>
<name>A0A0J8BWH0_BETVV</name>
<keyword evidence="2" id="KW-1185">Reference proteome</keyword>